<name>A0AA88ABS5_FICCA</name>
<gene>
    <name evidence="3" type="ORF">TIFTF001_010186</name>
</gene>
<feature type="transmembrane region" description="Helical" evidence="2">
    <location>
        <begin position="79"/>
        <end position="103"/>
    </location>
</feature>
<organism evidence="3 4">
    <name type="scientific">Ficus carica</name>
    <name type="common">Common fig</name>
    <dbReference type="NCBI Taxonomy" id="3494"/>
    <lineage>
        <taxon>Eukaryota</taxon>
        <taxon>Viridiplantae</taxon>
        <taxon>Streptophyta</taxon>
        <taxon>Embryophyta</taxon>
        <taxon>Tracheophyta</taxon>
        <taxon>Spermatophyta</taxon>
        <taxon>Magnoliopsida</taxon>
        <taxon>eudicotyledons</taxon>
        <taxon>Gunneridae</taxon>
        <taxon>Pentapetalae</taxon>
        <taxon>rosids</taxon>
        <taxon>fabids</taxon>
        <taxon>Rosales</taxon>
        <taxon>Moraceae</taxon>
        <taxon>Ficeae</taxon>
        <taxon>Ficus</taxon>
    </lineage>
</organism>
<evidence type="ECO:0000313" key="3">
    <source>
        <dbReference type="EMBL" id="GMN40966.1"/>
    </source>
</evidence>
<proteinExistence type="predicted"/>
<comment type="caution">
    <text evidence="3">The sequence shown here is derived from an EMBL/GenBank/DDBJ whole genome shotgun (WGS) entry which is preliminary data.</text>
</comment>
<dbReference type="EMBL" id="BTGU01000012">
    <property type="protein sequence ID" value="GMN40966.1"/>
    <property type="molecule type" value="Genomic_DNA"/>
</dbReference>
<keyword evidence="2" id="KW-1133">Transmembrane helix</keyword>
<evidence type="ECO:0000256" key="1">
    <source>
        <dbReference type="SAM" id="MobiDB-lite"/>
    </source>
</evidence>
<dbReference type="AlphaFoldDB" id="A0AA88ABS5"/>
<feature type="compositionally biased region" description="Basic and acidic residues" evidence="1">
    <location>
        <begin position="1"/>
        <end position="10"/>
    </location>
</feature>
<protein>
    <recommendedName>
        <fullName evidence="5">Late embryogenesis abundant protein LEA-2 subgroup domain-containing protein</fullName>
    </recommendedName>
</protein>
<feature type="transmembrane region" description="Helical" evidence="2">
    <location>
        <begin position="267"/>
        <end position="286"/>
    </location>
</feature>
<keyword evidence="2" id="KW-0472">Membrane</keyword>
<sequence>MEPQHRDDQPVRGYPNTAAATSGSPTIGYPISQFHLPVTGTTYSSAPASAAAATAAAARTTRSIGDPSTCNTIKKATKLLFYILFPLAILSVAVVMIVAAASVPKLPRFALTSVSTTVRNSSDYRITADFDASFLVKNRAKKGLEFDHLTAYAFGAEPAGPLAPFELRSGEGKTVSSRINAVSYRIDEWDGVAKSGSSQVEFGAEAEVLYRGKTWSNEEIPIRVNCDSVKVPLSYNASSTNFGEDSGFCRTDGQWVEDAKEFKRMGICFFAAFIATIVIYSLTAIYS</sequence>
<dbReference type="Proteomes" id="UP001187192">
    <property type="component" value="Unassembled WGS sequence"/>
</dbReference>
<evidence type="ECO:0000256" key="2">
    <source>
        <dbReference type="SAM" id="Phobius"/>
    </source>
</evidence>
<evidence type="ECO:0008006" key="5">
    <source>
        <dbReference type="Google" id="ProtNLM"/>
    </source>
</evidence>
<feature type="region of interest" description="Disordered" evidence="1">
    <location>
        <begin position="1"/>
        <end position="22"/>
    </location>
</feature>
<evidence type="ECO:0000313" key="4">
    <source>
        <dbReference type="Proteomes" id="UP001187192"/>
    </source>
</evidence>
<accession>A0AA88ABS5</accession>
<keyword evidence="4" id="KW-1185">Reference proteome</keyword>
<reference evidence="3" key="1">
    <citation type="submission" date="2023-07" db="EMBL/GenBank/DDBJ databases">
        <title>draft genome sequence of fig (Ficus carica).</title>
        <authorList>
            <person name="Takahashi T."/>
            <person name="Nishimura K."/>
        </authorList>
    </citation>
    <scope>NUCLEOTIDE SEQUENCE</scope>
</reference>
<keyword evidence="2" id="KW-0812">Transmembrane</keyword>